<organism evidence="6 7">
    <name type="scientific">Allochromatium vinosum (strain ATCC 17899 / DSM 180 / NBRC 103801 / NCIMB 10441 / D)</name>
    <name type="common">Chromatium vinosum</name>
    <dbReference type="NCBI Taxonomy" id="572477"/>
    <lineage>
        <taxon>Bacteria</taxon>
        <taxon>Pseudomonadati</taxon>
        <taxon>Pseudomonadota</taxon>
        <taxon>Gammaproteobacteria</taxon>
        <taxon>Chromatiales</taxon>
        <taxon>Chromatiaceae</taxon>
        <taxon>Allochromatium</taxon>
    </lineage>
</organism>
<dbReference type="Gene3D" id="1.10.287.950">
    <property type="entry name" value="Methyl-accepting chemotaxis protein"/>
    <property type="match status" value="1"/>
</dbReference>
<gene>
    <name evidence="6" type="ordered locus">Alvin_2279</name>
</gene>
<dbReference type="PANTHER" id="PTHR32089">
    <property type="entry name" value="METHYL-ACCEPTING CHEMOTAXIS PROTEIN MCPB"/>
    <property type="match status" value="1"/>
</dbReference>
<dbReference type="SUPFAM" id="SSF103190">
    <property type="entry name" value="Sensory domain-like"/>
    <property type="match status" value="1"/>
</dbReference>
<sequence>MSSIRTKIFILITAIGLISLVIGVAYAYFSEATLTNRIVEQRHEQLLGAVRQRIAKKEDIGLTNAIAFAANRSIIEAMKRGDRDLAIATLEAIGNLYQKNSNFKGIQIHLHTRDMRSFVRSWKLDQFGDDLTRIRPGIVKVNTEKKALVAFELGENGLMIRAIMPVFDGAEFVGTLEFLQGVGSVSRDFEQEDKFYLMLLNDRALKIAKKAAKNQKIGDFVVLNDKYFSEPTLDFARSLDYATLLEQGYSRNDRFFASLLPVTDLSGEVVAYHVVGEPISVLQTRLGEASTITLSFLGLIVFMILFMILALFFGMNAMILKPVAEIKAGLQGFFDYLNHLSDQCRPIGFESRDELGEMAGMIRENIAHTQDMFQRDQALIREVETIVGRVTSGFYSSRVGGTTDNHQLDALKTIFNEMLERSERNFDKILSAILSFASSNFTSQLAVEEHTGKLGSLISSINTLGVSISELMALIRRTGDTLQQGTEQLFDASGQLREAAVSQTRAITVTSDTIATIARNIEDSDRRIAEMSEQAQSMRTLTQVIADIAGQTNLLALNAAIEAARAGEHGRGFGVVADEVRKLAEKTQQSLAEISNNVDVMLRVTKDVRDSSRRQFEQIASLTTLTQDLTTANENNQCVAETMFQLSNHIAKRVENLVNVSQQTQALQRPLDQVCDVKLVFEINMVKLEYIRMKDQLLSAITCAEPFDERPFRHTPIDAWMTSSRNLPMTGTQAWRNLQVLAVEQSRLIERMFELHRQDATFESIRPLINELELGTHSLFDLIDRVKTEECRRRNQQLEEALDTVAHG</sequence>
<dbReference type="InterPro" id="IPR029150">
    <property type="entry name" value="dCache_3"/>
</dbReference>
<evidence type="ECO:0000256" key="1">
    <source>
        <dbReference type="ARBA" id="ARBA00004370"/>
    </source>
</evidence>
<proteinExistence type="predicted"/>
<comment type="subcellular location">
    <subcellularLocation>
        <location evidence="1">Membrane</location>
    </subcellularLocation>
</comment>
<dbReference type="SMART" id="SM00283">
    <property type="entry name" value="MA"/>
    <property type="match status" value="1"/>
</dbReference>
<evidence type="ECO:0000313" key="6">
    <source>
        <dbReference type="EMBL" id="ADC63196.1"/>
    </source>
</evidence>
<feature type="domain" description="Methyl-accepting transducer" evidence="5">
    <location>
        <begin position="418"/>
        <end position="672"/>
    </location>
</feature>
<dbReference type="Pfam" id="PF14827">
    <property type="entry name" value="dCache_3"/>
    <property type="match status" value="1"/>
</dbReference>
<dbReference type="SUPFAM" id="SSF58104">
    <property type="entry name" value="Methyl-accepting chemotaxis protein (MCP) signaling domain"/>
    <property type="match status" value="1"/>
</dbReference>
<dbReference type="PANTHER" id="PTHR32089:SF112">
    <property type="entry name" value="LYSOZYME-LIKE PROTEIN-RELATED"/>
    <property type="match status" value="1"/>
</dbReference>
<dbReference type="KEGG" id="alv:Alvin_2279"/>
<dbReference type="STRING" id="572477.Alvin_2279"/>
<evidence type="ECO:0000256" key="4">
    <source>
        <dbReference type="SAM" id="Phobius"/>
    </source>
</evidence>
<evidence type="ECO:0000313" key="7">
    <source>
        <dbReference type="Proteomes" id="UP000001441"/>
    </source>
</evidence>
<dbReference type="EMBL" id="CP001896">
    <property type="protein sequence ID" value="ADC63196.1"/>
    <property type="molecule type" value="Genomic_DNA"/>
</dbReference>
<dbReference type="HOGENOM" id="CLU_000445_107_19_6"/>
<protein>
    <submittedName>
        <fullName evidence="6">Methyl-accepting chemotaxis sensory transducer</fullName>
    </submittedName>
</protein>
<reference evidence="6 7" key="1">
    <citation type="journal article" date="2011" name="Stand. Genomic Sci.">
        <title>Complete genome sequence of Allochromatium vinosum DSM 180(T).</title>
        <authorList>
            <person name="Weissgerber T."/>
            <person name="Zigann R."/>
            <person name="Bruce D."/>
            <person name="Chang Y.J."/>
            <person name="Detter J.C."/>
            <person name="Han C."/>
            <person name="Hauser L."/>
            <person name="Jeffries C.D."/>
            <person name="Land M."/>
            <person name="Munk A.C."/>
            <person name="Tapia R."/>
            <person name="Dahl C."/>
        </authorList>
    </citation>
    <scope>NUCLEOTIDE SEQUENCE [LARGE SCALE GENOMIC DNA]</scope>
    <source>
        <strain evidence="7">ATCC 17899 / DSM 180 / NBRC 103801 / NCIMB 10441 / D</strain>
    </source>
</reference>
<dbReference type="GO" id="GO:0006935">
    <property type="term" value="P:chemotaxis"/>
    <property type="evidence" value="ECO:0007669"/>
    <property type="project" value="UniProtKB-ARBA"/>
</dbReference>
<dbReference type="Pfam" id="PF00015">
    <property type="entry name" value="MCPsignal"/>
    <property type="match status" value="1"/>
</dbReference>
<keyword evidence="7" id="KW-1185">Reference proteome</keyword>
<dbReference type="AlphaFoldDB" id="D3RMQ8"/>
<dbReference type="PROSITE" id="PS50111">
    <property type="entry name" value="CHEMOTAXIS_TRANSDUC_2"/>
    <property type="match status" value="1"/>
</dbReference>
<dbReference type="GO" id="GO:0016020">
    <property type="term" value="C:membrane"/>
    <property type="evidence" value="ECO:0007669"/>
    <property type="project" value="UniProtKB-SubCell"/>
</dbReference>
<feature type="transmembrane region" description="Helical" evidence="4">
    <location>
        <begin position="9"/>
        <end position="29"/>
    </location>
</feature>
<keyword evidence="4" id="KW-0472">Membrane</keyword>
<dbReference type="GO" id="GO:0007165">
    <property type="term" value="P:signal transduction"/>
    <property type="evidence" value="ECO:0007669"/>
    <property type="project" value="UniProtKB-KW"/>
</dbReference>
<evidence type="ECO:0000256" key="3">
    <source>
        <dbReference type="PROSITE-ProRule" id="PRU00284"/>
    </source>
</evidence>
<keyword evidence="4" id="KW-0812">Transmembrane</keyword>
<name>D3RMQ8_ALLVD</name>
<dbReference type="eggNOG" id="COG0840">
    <property type="taxonomic scope" value="Bacteria"/>
</dbReference>
<feature type="transmembrane region" description="Helical" evidence="4">
    <location>
        <begin position="292"/>
        <end position="313"/>
    </location>
</feature>
<evidence type="ECO:0000256" key="2">
    <source>
        <dbReference type="ARBA" id="ARBA00023224"/>
    </source>
</evidence>
<dbReference type="InterPro" id="IPR029151">
    <property type="entry name" value="Sensor-like_sf"/>
</dbReference>
<keyword evidence="4" id="KW-1133">Transmembrane helix</keyword>
<evidence type="ECO:0000259" key="5">
    <source>
        <dbReference type="PROSITE" id="PS50111"/>
    </source>
</evidence>
<accession>D3RMQ8</accession>
<keyword evidence="2 3" id="KW-0807">Transducer</keyword>
<dbReference type="Proteomes" id="UP000001441">
    <property type="component" value="Chromosome"/>
</dbReference>
<dbReference type="InterPro" id="IPR004089">
    <property type="entry name" value="MCPsignal_dom"/>
</dbReference>